<accession>A0A445B9R8</accession>
<sequence>MGGELVFEVNHDYMEFWIQIHGIPLKHMNKERGRLIGEMLGVLAEAEDPLVEGILRRSFLRVRVGINIKKPLPTGFFMDRENQSPL</sequence>
<dbReference type="EMBL" id="SDMP01000010">
    <property type="protein sequence ID" value="RYR35422.1"/>
    <property type="molecule type" value="Genomic_DNA"/>
</dbReference>
<evidence type="ECO:0000313" key="2">
    <source>
        <dbReference type="Proteomes" id="UP000289738"/>
    </source>
</evidence>
<name>A0A445B9R8_ARAHY</name>
<reference evidence="1 2" key="1">
    <citation type="submission" date="2019-01" db="EMBL/GenBank/DDBJ databases">
        <title>Sequencing of cultivated peanut Arachis hypogaea provides insights into genome evolution and oil improvement.</title>
        <authorList>
            <person name="Chen X."/>
        </authorList>
    </citation>
    <scope>NUCLEOTIDE SEQUENCE [LARGE SCALE GENOMIC DNA]</scope>
    <source>
        <strain evidence="2">cv. Fuhuasheng</strain>
        <tissue evidence="1">Leaves</tissue>
    </source>
</reference>
<dbReference type="Proteomes" id="UP000289738">
    <property type="component" value="Chromosome A10"/>
</dbReference>
<proteinExistence type="predicted"/>
<gene>
    <name evidence="1" type="ORF">Ahy_A10g050571</name>
</gene>
<dbReference type="AlphaFoldDB" id="A0A445B9R8"/>
<evidence type="ECO:0008006" key="3">
    <source>
        <dbReference type="Google" id="ProtNLM"/>
    </source>
</evidence>
<protein>
    <recommendedName>
        <fullName evidence="3">DUF4283 domain-containing protein</fullName>
    </recommendedName>
</protein>
<comment type="caution">
    <text evidence="1">The sequence shown here is derived from an EMBL/GenBank/DDBJ whole genome shotgun (WGS) entry which is preliminary data.</text>
</comment>
<evidence type="ECO:0000313" key="1">
    <source>
        <dbReference type="EMBL" id="RYR35422.1"/>
    </source>
</evidence>
<organism evidence="1 2">
    <name type="scientific">Arachis hypogaea</name>
    <name type="common">Peanut</name>
    <dbReference type="NCBI Taxonomy" id="3818"/>
    <lineage>
        <taxon>Eukaryota</taxon>
        <taxon>Viridiplantae</taxon>
        <taxon>Streptophyta</taxon>
        <taxon>Embryophyta</taxon>
        <taxon>Tracheophyta</taxon>
        <taxon>Spermatophyta</taxon>
        <taxon>Magnoliopsida</taxon>
        <taxon>eudicotyledons</taxon>
        <taxon>Gunneridae</taxon>
        <taxon>Pentapetalae</taxon>
        <taxon>rosids</taxon>
        <taxon>fabids</taxon>
        <taxon>Fabales</taxon>
        <taxon>Fabaceae</taxon>
        <taxon>Papilionoideae</taxon>
        <taxon>50 kb inversion clade</taxon>
        <taxon>dalbergioids sensu lato</taxon>
        <taxon>Dalbergieae</taxon>
        <taxon>Pterocarpus clade</taxon>
        <taxon>Arachis</taxon>
    </lineage>
</organism>
<keyword evidence="2" id="KW-1185">Reference proteome</keyword>